<dbReference type="InterPro" id="IPR053139">
    <property type="entry name" value="Surface_bspA-like"/>
</dbReference>
<dbReference type="Proteomes" id="UP001295423">
    <property type="component" value="Unassembled WGS sequence"/>
</dbReference>
<dbReference type="AlphaFoldDB" id="A0AAD2CDJ4"/>
<dbReference type="PANTHER" id="PTHR45661:SF3">
    <property type="entry name" value="IG-LIKE DOMAIN-CONTAINING PROTEIN"/>
    <property type="match status" value="1"/>
</dbReference>
<proteinExistence type="predicted"/>
<dbReference type="InterPro" id="IPR026906">
    <property type="entry name" value="LRR_5"/>
</dbReference>
<sequence length="511" mass="56807">MPPKKKARLKLEQNSVFVVTAATTKDQIPNDVTIVRVDESVRVLPDGIFEYCIALEEVTFEEGAQIIGANAFACCKALAKVKLPSTLRKILNMAFHLCLGLCTIDLPLGLKVIRGHAFTGAGLRHLEIPATVETIGPAAFKYCRQLESLILPPKLEVIEFELFFMCTELKEMKIPRTVKVIGSGAFASCSALTHIRVSPNVTSIGCREESTNSVFGGCASLRSLELPEGLETIELLPFADEDLHPFADEELEDILGWSSLVNLYLPPTQTVHDRFLNKAIPQTFQLAKVAQNWEDLATKLQNRFDGLPLHRVCYFQSYHLVEDTIQQISDILSDNPSALFETDAFGMTPLHIVALAQTPRLELLQHLASGFDVPRTKDLFGSTVLEYISKNPFEEGRHATRWLVNLLVGQRLSVLGLDRWKQELLAMKEGVLKADCASTMSRKVQSLLDGLVNLEFLEVLSLIEMVLWRIKLGENASDQGGIDRESCRVHCGISILIGNILPFLGKDNKRT</sequence>
<gene>
    <name evidence="1" type="ORF">CYCCA115_LOCUS1080</name>
</gene>
<dbReference type="Gene3D" id="1.25.40.20">
    <property type="entry name" value="Ankyrin repeat-containing domain"/>
    <property type="match status" value="1"/>
</dbReference>
<comment type="caution">
    <text evidence="1">The sequence shown here is derived from an EMBL/GenBank/DDBJ whole genome shotgun (WGS) entry which is preliminary data.</text>
</comment>
<protein>
    <submittedName>
        <fullName evidence="1">Uncharacterized protein</fullName>
    </submittedName>
</protein>
<reference evidence="1" key="1">
    <citation type="submission" date="2023-08" db="EMBL/GenBank/DDBJ databases">
        <authorList>
            <person name="Audoor S."/>
            <person name="Bilcke G."/>
        </authorList>
    </citation>
    <scope>NUCLEOTIDE SEQUENCE</scope>
</reference>
<keyword evidence="2" id="KW-1185">Reference proteome</keyword>
<name>A0AAD2CDJ4_9STRA</name>
<evidence type="ECO:0000313" key="2">
    <source>
        <dbReference type="Proteomes" id="UP001295423"/>
    </source>
</evidence>
<organism evidence="1 2">
    <name type="scientific">Cylindrotheca closterium</name>
    <dbReference type="NCBI Taxonomy" id="2856"/>
    <lineage>
        <taxon>Eukaryota</taxon>
        <taxon>Sar</taxon>
        <taxon>Stramenopiles</taxon>
        <taxon>Ochrophyta</taxon>
        <taxon>Bacillariophyta</taxon>
        <taxon>Bacillariophyceae</taxon>
        <taxon>Bacillariophycidae</taxon>
        <taxon>Bacillariales</taxon>
        <taxon>Bacillariaceae</taxon>
        <taxon>Cylindrotheca</taxon>
    </lineage>
</organism>
<evidence type="ECO:0000313" key="1">
    <source>
        <dbReference type="EMBL" id="CAJ1924341.1"/>
    </source>
</evidence>
<dbReference type="PANTHER" id="PTHR45661">
    <property type="entry name" value="SURFACE ANTIGEN"/>
    <property type="match status" value="1"/>
</dbReference>
<accession>A0AAD2CDJ4</accession>
<dbReference type="InterPro" id="IPR032675">
    <property type="entry name" value="LRR_dom_sf"/>
</dbReference>
<dbReference type="SUPFAM" id="SSF52058">
    <property type="entry name" value="L domain-like"/>
    <property type="match status" value="1"/>
</dbReference>
<dbReference type="Pfam" id="PF13306">
    <property type="entry name" value="LRR_5"/>
    <property type="match status" value="1"/>
</dbReference>
<dbReference type="Gene3D" id="3.80.10.10">
    <property type="entry name" value="Ribonuclease Inhibitor"/>
    <property type="match status" value="1"/>
</dbReference>
<dbReference type="InterPro" id="IPR036770">
    <property type="entry name" value="Ankyrin_rpt-contain_sf"/>
</dbReference>
<dbReference type="EMBL" id="CAKOGP040000002">
    <property type="protein sequence ID" value="CAJ1924341.1"/>
    <property type="molecule type" value="Genomic_DNA"/>
</dbReference>